<evidence type="ECO:0000256" key="7">
    <source>
        <dbReference type="ARBA" id="ARBA00022723"/>
    </source>
</evidence>
<dbReference type="PRINTS" id="PR00714">
    <property type="entry name" value="MAN6PISMRASE"/>
</dbReference>
<evidence type="ECO:0000256" key="12">
    <source>
        <dbReference type="PIRSR" id="PIRSR001480-2"/>
    </source>
</evidence>
<dbReference type="GO" id="GO:0009298">
    <property type="term" value="P:GDP-mannose biosynthetic process"/>
    <property type="evidence" value="ECO:0007669"/>
    <property type="project" value="UniProtKB-UniPathway"/>
</dbReference>
<keyword evidence="8 12" id="KW-0862">Zinc</keyword>
<feature type="domain" description="Phosphomannose isomerase type I catalytic" evidence="13">
    <location>
        <begin position="6"/>
        <end position="153"/>
    </location>
</feature>
<evidence type="ECO:0000256" key="8">
    <source>
        <dbReference type="ARBA" id="ARBA00022833"/>
    </source>
</evidence>
<sequence length="408" mass="45944">MTASVLQLKCYCNEYPWGKKGNKSMAARLCANTPRTDFTVEEDTPYAEMWMGTYPSLPSYVLSTDEELQKVIDKDPTGLLGEPVQKKFGPANLPFLPKILSIEKALPLQLHPNIGLAESLHAREPNKFTDPNHKPEIGLALTEFEAFAGFKPLKDIERLLTTLEPLNKFIAPIRKTDYDDQSLKFAVHEMLSLDPDEVRQTEDALMKIPRENFGKDEYVLDMLPRLQEQYDKTDPGTLVALILMNYLRLPPGSAVYVPADAPHAWLHGDIVECMARSNNVLNTGFCPRASRDDVDLFCSVLTFTPHDINEALISSEPFEKSSNGKTRVFRPPMSEFSLLEVSIHKGEKEAWQKFDGPGIFILTQGSGVMRSDGKEWKLEEGYTFFVGVGTELAFEANSEFQGYFAYVE</sequence>
<evidence type="ECO:0000313" key="15">
    <source>
        <dbReference type="Proteomes" id="UP000799766"/>
    </source>
</evidence>
<dbReference type="UniPathway" id="UPA00126">
    <property type="reaction ID" value="UER00423"/>
</dbReference>
<dbReference type="InterPro" id="IPR016305">
    <property type="entry name" value="Mannose-6-P_Isomerase"/>
</dbReference>
<accession>A0A6A6P9C2</accession>
<feature type="binding site" evidence="12">
    <location>
        <position position="136"/>
    </location>
    <ligand>
        <name>Zn(2+)</name>
        <dbReference type="ChEBI" id="CHEBI:29105"/>
    </ligand>
</feature>
<dbReference type="EMBL" id="MU001673">
    <property type="protein sequence ID" value="KAF2460377.1"/>
    <property type="molecule type" value="Genomic_DNA"/>
</dbReference>
<gene>
    <name evidence="14" type="ORF">BDY21DRAFT_315602</name>
</gene>
<dbReference type="GO" id="GO:0004476">
    <property type="term" value="F:mannose-6-phosphate isomerase activity"/>
    <property type="evidence" value="ECO:0007669"/>
    <property type="project" value="UniProtKB-EC"/>
</dbReference>
<comment type="catalytic activity">
    <reaction evidence="1">
        <text>D-mannose 6-phosphate = D-fructose 6-phosphate</text>
        <dbReference type="Rhea" id="RHEA:12356"/>
        <dbReference type="ChEBI" id="CHEBI:58735"/>
        <dbReference type="ChEBI" id="CHEBI:61527"/>
        <dbReference type="EC" id="5.3.1.8"/>
    </reaction>
</comment>
<comment type="function">
    <text evidence="2">Involved in the synthesis of the GDP-mannose and dolichol-phosphate-mannose required for a number of critical mannosyl transfer reactions.</text>
</comment>
<protein>
    <recommendedName>
        <fullName evidence="6">Mannose-6-phosphate isomerase</fullName>
        <ecNumber evidence="5">5.3.1.8</ecNumber>
    </recommendedName>
    <alternativeName>
        <fullName evidence="10">Phosphohexomutase</fullName>
    </alternativeName>
    <alternativeName>
        <fullName evidence="11">Phosphomannose isomerase</fullName>
    </alternativeName>
</protein>
<evidence type="ECO:0000256" key="10">
    <source>
        <dbReference type="ARBA" id="ARBA00029741"/>
    </source>
</evidence>
<evidence type="ECO:0000256" key="1">
    <source>
        <dbReference type="ARBA" id="ARBA00000757"/>
    </source>
</evidence>
<feature type="binding site" evidence="12">
    <location>
        <position position="109"/>
    </location>
    <ligand>
        <name>Zn(2+)</name>
        <dbReference type="ChEBI" id="CHEBI:29105"/>
    </ligand>
</feature>
<dbReference type="CDD" id="cd07011">
    <property type="entry name" value="cupin_PMI_type_I_N"/>
    <property type="match status" value="1"/>
</dbReference>
<dbReference type="InterPro" id="IPR046457">
    <property type="entry name" value="PMI_typeI_cat"/>
</dbReference>
<comment type="similarity">
    <text evidence="4">Belongs to the mannose-6-phosphate isomerase type 1 family.</text>
</comment>
<dbReference type="EC" id="5.3.1.8" evidence="5"/>
<evidence type="ECO:0000256" key="3">
    <source>
        <dbReference type="ARBA" id="ARBA00004666"/>
    </source>
</evidence>
<dbReference type="SUPFAM" id="SSF51182">
    <property type="entry name" value="RmlC-like cupins"/>
    <property type="match status" value="1"/>
</dbReference>
<comment type="pathway">
    <text evidence="3">Nucleotide-sugar biosynthesis; GDP-alpha-D-mannose biosynthesis; alpha-D-mannose 1-phosphate from D-fructose 6-phosphate: step 1/2.</text>
</comment>
<organism evidence="14 15">
    <name type="scientific">Lineolata rhizophorae</name>
    <dbReference type="NCBI Taxonomy" id="578093"/>
    <lineage>
        <taxon>Eukaryota</taxon>
        <taxon>Fungi</taxon>
        <taxon>Dikarya</taxon>
        <taxon>Ascomycota</taxon>
        <taxon>Pezizomycotina</taxon>
        <taxon>Dothideomycetes</taxon>
        <taxon>Dothideomycetes incertae sedis</taxon>
        <taxon>Lineolatales</taxon>
        <taxon>Lineolataceae</taxon>
        <taxon>Lineolata</taxon>
    </lineage>
</organism>
<keyword evidence="15" id="KW-1185">Reference proteome</keyword>
<name>A0A6A6P9C2_9PEZI</name>
<evidence type="ECO:0000256" key="2">
    <source>
        <dbReference type="ARBA" id="ARBA00002564"/>
    </source>
</evidence>
<reference evidence="14" key="1">
    <citation type="journal article" date="2020" name="Stud. Mycol.">
        <title>101 Dothideomycetes genomes: a test case for predicting lifestyles and emergence of pathogens.</title>
        <authorList>
            <person name="Haridas S."/>
            <person name="Albert R."/>
            <person name="Binder M."/>
            <person name="Bloem J."/>
            <person name="Labutti K."/>
            <person name="Salamov A."/>
            <person name="Andreopoulos B."/>
            <person name="Baker S."/>
            <person name="Barry K."/>
            <person name="Bills G."/>
            <person name="Bluhm B."/>
            <person name="Cannon C."/>
            <person name="Castanera R."/>
            <person name="Culley D."/>
            <person name="Daum C."/>
            <person name="Ezra D."/>
            <person name="Gonzalez J."/>
            <person name="Henrissat B."/>
            <person name="Kuo A."/>
            <person name="Liang C."/>
            <person name="Lipzen A."/>
            <person name="Lutzoni F."/>
            <person name="Magnuson J."/>
            <person name="Mondo S."/>
            <person name="Nolan M."/>
            <person name="Ohm R."/>
            <person name="Pangilinan J."/>
            <person name="Park H.-J."/>
            <person name="Ramirez L."/>
            <person name="Alfaro M."/>
            <person name="Sun H."/>
            <person name="Tritt A."/>
            <person name="Yoshinaga Y."/>
            <person name="Zwiers L.-H."/>
            <person name="Turgeon B."/>
            <person name="Goodwin S."/>
            <person name="Spatafora J."/>
            <person name="Crous P."/>
            <person name="Grigoriev I."/>
        </authorList>
    </citation>
    <scope>NUCLEOTIDE SEQUENCE</scope>
    <source>
        <strain evidence="14">ATCC 16933</strain>
    </source>
</reference>
<evidence type="ECO:0000256" key="11">
    <source>
        <dbReference type="ARBA" id="ARBA00030762"/>
    </source>
</evidence>
<keyword evidence="7 12" id="KW-0479">Metal-binding</keyword>
<evidence type="ECO:0000256" key="6">
    <source>
        <dbReference type="ARBA" id="ARBA00018236"/>
    </source>
</evidence>
<comment type="cofactor">
    <cofactor evidence="12">
        <name>Zn(2+)</name>
        <dbReference type="ChEBI" id="CHEBI:29105"/>
    </cofactor>
    <text evidence="12">Binds 1 zinc ion per subunit.</text>
</comment>
<dbReference type="GO" id="GO:0005975">
    <property type="term" value="P:carbohydrate metabolic process"/>
    <property type="evidence" value="ECO:0007669"/>
    <property type="project" value="InterPro"/>
</dbReference>
<evidence type="ECO:0000256" key="4">
    <source>
        <dbReference type="ARBA" id="ARBA00010772"/>
    </source>
</evidence>
<dbReference type="PIRSF" id="PIRSF001480">
    <property type="entry name" value="Mannose-6-phosphate_isomerase"/>
    <property type="match status" value="1"/>
</dbReference>
<dbReference type="PANTHER" id="PTHR10309">
    <property type="entry name" value="MANNOSE-6-PHOSPHATE ISOMERASE"/>
    <property type="match status" value="1"/>
</dbReference>
<keyword evidence="9" id="KW-0413">Isomerase</keyword>
<dbReference type="InterPro" id="IPR001250">
    <property type="entry name" value="Man6P_Isoase-1"/>
</dbReference>
<feature type="binding site" evidence="12">
    <location>
        <position position="111"/>
    </location>
    <ligand>
        <name>Zn(2+)</name>
        <dbReference type="ChEBI" id="CHEBI:29105"/>
    </ligand>
</feature>
<evidence type="ECO:0000313" key="14">
    <source>
        <dbReference type="EMBL" id="KAF2460377.1"/>
    </source>
</evidence>
<evidence type="ECO:0000259" key="13">
    <source>
        <dbReference type="Pfam" id="PF20511"/>
    </source>
</evidence>
<dbReference type="Pfam" id="PF20511">
    <property type="entry name" value="PMI_typeI_cat"/>
    <property type="match status" value="1"/>
</dbReference>
<dbReference type="Proteomes" id="UP000799766">
    <property type="component" value="Unassembled WGS sequence"/>
</dbReference>
<dbReference type="Gene3D" id="1.10.441.10">
    <property type="entry name" value="Phosphomannose Isomerase, domain 2"/>
    <property type="match status" value="1"/>
</dbReference>
<dbReference type="AlphaFoldDB" id="A0A6A6P9C2"/>
<dbReference type="InterPro" id="IPR011051">
    <property type="entry name" value="RmlC_Cupin_sf"/>
</dbReference>
<dbReference type="GO" id="GO:0005829">
    <property type="term" value="C:cytosol"/>
    <property type="evidence" value="ECO:0007669"/>
    <property type="project" value="TreeGrafter"/>
</dbReference>
<proteinExistence type="inferred from homology"/>
<evidence type="ECO:0000256" key="9">
    <source>
        <dbReference type="ARBA" id="ARBA00023235"/>
    </source>
</evidence>
<dbReference type="InterPro" id="IPR014710">
    <property type="entry name" value="RmlC-like_jellyroll"/>
</dbReference>
<dbReference type="OrthoDB" id="6605218at2759"/>
<dbReference type="NCBIfam" id="TIGR00218">
    <property type="entry name" value="manA"/>
    <property type="match status" value="1"/>
</dbReference>
<feature type="binding site" evidence="12">
    <location>
        <position position="263"/>
    </location>
    <ligand>
        <name>Zn(2+)</name>
        <dbReference type="ChEBI" id="CHEBI:29105"/>
    </ligand>
</feature>
<dbReference type="Gene3D" id="2.60.120.10">
    <property type="entry name" value="Jelly Rolls"/>
    <property type="match status" value="2"/>
</dbReference>
<evidence type="ECO:0000256" key="5">
    <source>
        <dbReference type="ARBA" id="ARBA00011956"/>
    </source>
</evidence>
<dbReference type="GO" id="GO:0008270">
    <property type="term" value="F:zinc ion binding"/>
    <property type="evidence" value="ECO:0007669"/>
    <property type="project" value="InterPro"/>
</dbReference>
<dbReference type="PANTHER" id="PTHR10309:SF4">
    <property type="entry name" value="MANNOSE-6-PHOSPHATE ISOMERASE"/>
    <property type="match status" value="1"/>
</dbReference>